<evidence type="ECO:0000313" key="2">
    <source>
        <dbReference type="Proteomes" id="UP000662314"/>
    </source>
</evidence>
<keyword evidence="2" id="KW-1185">Reference proteome</keyword>
<protein>
    <submittedName>
        <fullName evidence="1">Uncharacterized protein</fullName>
    </submittedName>
</protein>
<reference evidence="1 2" key="1">
    <citation type="journal article" date="2021" name="Int. J. Syst. Evol. Microbiol.">
        <title>Amazonocrinis nigriterrae gen. nov., sp. nov., Atlanticothrix silvestris gen. nov., sp. nov. and Dendronalium phyllosphericum gen. nov., sp. nov., nostocacean cyanobacteria from Brazilian environments.</title>
        <authorList>
            <person name="Alvarenga D.O."/>
            <person name="Andreote A.P.D."/>
            <person name="Branco L.H.Z."/>
            <person name="Delbaje E."/>
            <person name="Cruz R.B."/>
            <person name="Varani A.M."/>
            <person name="Fiore M.F."/>
        </authorList>
    </citation>
    <scope>NUCLEOTIDE SEQUENCE [LARGE SCALE GENOMIC DNA]</scope>
    <source>
        <strain evidence="1 2">CENA369</strain>
    </source>
</reference>
<dbReference type="AlphaFoldDB" id="A0A8J7I452"/>
<proteinExistence type="predicted"/>
<evidence type="ECO:0000313" key="1">
    <source>
        <dbReference type="EMBL" id="MBH8572127.1"/>
    </source>
</evidence>
<accession>A0A8J7I452</accession>
<organism evidence="1 2">
    <name type="scientific">Dendronalium phyllosphericum CENA369</name>
    <dbReference type="NCBI Taxonomy" id="1725256"/>
    <lineage>
        <taxon>Bacteria</taxon>
        <taxon>Bacillati</taxon>
        <taxon>Cyanobacteriota</taxon>
        <taxon>Cyanophyceae</taxon>
        <taxon>Nostocales</taxon>
        <taxon>Nostocaceae</taxon>
        <taxon>Dendronalium</taxon>
        <taxon>Dendronalium phyllosphericum</taxon>
    </lineage>
</organism>
<gene>
    <name evidence="1" type="ORF">I8752_03575</name>
</gene>
<sequence length="47" mass="5422">MVENKFYLPQRRGQPDIKFPNLLPTLREGVPPTTESLPKWNTCRGVP</sequence>
<comment type="caution">
    <text evidence="1">The sequence shown here is derived from an EMBL/GenBank/DDBJ whole genome shotgun (WGS) entry which is preliminary data.</text>
</comment>
<name>A0A8J7I452_9NOST</name>
<dbReference type="Proteomes" id="UP000662314">
    <property type="component" value="Unassembled WGS sequence"/>
</dbReference>
<dbReference type="EMBL" id="JAECZA010000008">
    <property type="protein sequence ID" value="MBH8572127.1"/>
    <property type="molecule type" value="Genomic_DNA"/>
</dbReference>